<evidence type="ECO:0000313" key="1">
    <source>
        <dbReference type="EMBL" id="VDO54565.1"/>
    </source>
</evidence>
<dbReference type="Proteomes" id="UP000280834">
    <property type="component" value="Unassembled WGS sequence"/>
</dbReference>
<sequence length="187" mass="20552">MPSANGRSRIDCDFVAHADEGGAIVCGMKVQGDFSPRGLRNYGSGQVNDFQVTLPQVLVNPQSLGLLRERLVEWQVNPSSFSLELGVSSGSDQRLTFAIGQDDKLIYSVAKPACILTYTGDQRRQQVVRADDSSLSIDRLVHPRIVVADDPYLCIVCRLLPVRSSIDIAEQTGLIDLEELPVHHGHR</sequence>
<name>A0A0R3RC01_9BILA</name>
<gene>
    <name evidence="1" type="ORF">BTMF_LOCUS15538</name>
</gene>
<reference evidence="3" key="1">
    <citation type="submission" date="2017-02" db="UniProtKB">
        <authorList>
            <consortium name="WormBaseParasite"/>
        </authorList>
    </citation>
    <scope>IDENTIFICATION</scope>
</reference>
<evidence type="ECO:0000313" key="3">
    <source>
        <dbReference type="WBParaSite" id="BTMF_0001757001-mRNA-1"/>
    </source>
</evidence>
<keyword evidence="2" id="KW-1185">Reference proteome</keyword>
<protein>
    <submittedName>
        <fullName evidence="3">TerD domain-containing protein</fullName>
    </submittedName>
</protein>
<organism evidence="3">
    <name type="scientific">Brugia timori</name>
    <dbReference type="NCBI Taxonomy" id="42155"/>
    <lineage>
        <taxon>Eukaryota</taxon>
        <taxon>Metazoa</taxon>
        <taxon>Ecdysozoa</taxon>
        <taxon>Nematoda</taxon>
        <taxon>Chromadorea</taxon>
        <taxon>Rhabditida</taxon>
        <taxon>Spirurina</taxon>
        <taxon>Spiruromorpha</taxon>
        <taxon>Filarioidea</taxon>
        <taxon>Onchocercidae</taxon>
        <taxon>Brugia</taxon>
    </lineage>
</organism>
<dbReference type="AlphaFoldDB" id="A0A0R3RC01"/>
<reference evidence="1 2" key="2">
    <citation type="submission" date="2018-11" db="EMBL/GenBank/DDBJ databases">
        <authorList>
            <consortium name="Pathogen Informatics"/>
        </authorList>
    </citation>
    <scope>NUCLEOTIDE SEQUENCE [LARGE SCALE GENOMIC DNA]</scope>
</reference>
<dbReference type="EMBL" id="UZAG01022742">
    <property type="protein sequence ID" value="VDO54565.1"/>
    <property type="molecule type" value="Genomic_DNA"/>
</dbReference>
<proteinExistence type="predicted"/>
<accession>A0A0R3RC01</accession>
<evidence type="ECO:0000313" key="2">
    <source>
        <dbReference type="Proteomes" id="UP000280834"/>
    </source>
</evidence>
<dbReference type="WBParaSite" id="BTMF_0001757001-mRNA-1">
    <property type="protein sequence ID" value="BTMF_0001757001-mRNA-1"/>
    <property type="gene ID" value="BTMF_0001757001"/>
</dbReference>